<dbReference type="PANTHER" id="PTHR45632:SF3">
    <property type="entry name" value="KELCH-LIKE PROTEIN 32"/>
    <property type="match status" value="1"/>
</dbReference>
<dbReference type="Pfam" id="PF07646">
    <property type="entry name" value="Kelch_2"/>
    <property type="match status" value="1"/>
</dbReference>
<dbReference type="SMART" id="SM00612">
    <property type="entry name" value="Kelch"/>
    <property type="match status" value="6"/>
</dbReference>
<evidence type="ECO:0000313" key="3">
    <source>
        <dbReference type="EMBL" id="KYF71434.1"/>
    </source>
</evidence>
<dbReference type="InterPro" id="IPR011043">
    <property type="entry name" value="Gal_Oxase/kelch_b-propeller"/>
</dbReference>
<dbReference type="Gene3D" id="2.130.10.80">
    <property type="entry name" value="Galactose oxidase/kelch, beta-propeller"/>
    <property type="match status" value="4"/>
</dbReference>
<organism evidence="3 4">
    <name type="scientific">Sorangium cellulosum</name>
    <name type="common">Polyangium cellulosum</name>
    <dbReference type="NCBI Taxonomy" id="56"/>
    <lineage>
        <taxon>Bacteria</taxon>
        <taxon>Pseudomonadati</taxon>
        <taxon>Myxococcota</taxon>
        <taxon>Polyangia</taxon>
        <taxon>Polyangiales</taxon>
        <taxon>Polyangiaceae</taxon>
        <taxon>Sorangium</taxon>
    </lineage>
</organism>
<dbReference type="InterPro" id="IPR006652">
    <property type="entry name" value="Kelch_1"/>
</dbReference>
<accession>A0A150QTY7</accession>
<dbReference type="PANTHER" id="PTHR45632">
    <property type="entry name" value="LD33804P"/>
    <property type="match status" value="1"/>
</dbReference>
<evidence type="ECO:0000313" key="4">
    <source>
        <dbReference type="Proteomes" id="UP000075635"/>
    </source>
</evidence>
<evidence type="ECO:0000256" key="1">
    <source>
        <dbReference type="ARBA" id="ARBA00022441"/>
    </source>
</evidence>
<comment type="caution">
    <text evidence="3">The sequence shown here is derived from an EMBL/GenBank/DDBJ whole genome shotgun (WGS) entry which is preliminary data.</text>
</comment>
<keyword evidence="2" id="KW-0677">Repeat</keyword>
<dbReference type="Pfam" id="PF01344">
    <property type="entry name" value="Kelch_1"/>
    <property type="match status" value="2"/>
</dbReference>
<dbReference type="Proteomes" id="UP000075635">
    <property type="component" value="Unassembled WGS sequence"/>
</dbReference>
<protein>
    <submittedName>
        <fullName evidence="3">Uncharacterized protein</fullName>
    </submittedName>
</protein>
<keyword evidence="1" id="KW-0880">Kelch repeat</keyword>
<name>A0A150QTY7_SORCE</name>
<reference evidence="3 4" key="1">
    <citation type="submission" date="2014-02" db="EMBL/GenBank/DDBJ databases">
        <title>The small core and large imbalanced accessory genome model reveals a collaborative survival strategy of Sorangium cellulosum strains in nature.</title>
        <authorList>
            <person name="Han K."/>
            <person name="Peng R."/>
            <person name="Blom J."/>
            <person name="Li Y.-Z."/>
        </authorList>
    </citation>
    <scope>NUCLEOTIDE SEQUENCE [LARGE SCALE GENOMIC DNA]</scope>
    <source>
        <strain evidence="3 4">So0011-07</strain>
    </source>
</reference>
<sequence length="562" mass="58116">MLADPVWESTSRMNVPRSGHTATLLPSGKVLLTGGMVFRDDVQASAEVYDPVRDTWTPAASMSVPRHLHTATLLPSGKVLIVGGCRDDLLAGECVTDDPESIHASAELYDPTVDAWTAAAPMGGARFRHTATWLPTSGEVLVVGGVLEDSGVTGAELYDPVMDSWTHTDSMVNSLRYAHTATWLPTTSQVLVAGGGGRYAAGAGFGDVYHDAELYDPATGSWTSTEFMSAARVNHAATWLPSSGQVLVTGGGHAGNAAGSAELYDPAAGTWTDAASMSARRTLHTATLLPDDKVLVSGGAGPSTASNSAELYDPEANAWTVTATMRVGHVAHTATLLLNDQVLVAGASKLAERYRASLGAACTSDDDCEHSVCVDGVCCSSRCTEPCHTCARSEHLGYCVPQPNGSDLRDECARDGCDGACDGFGSCVAIPVGAACIPGECTDETHSLEPIRCPADGATCPASAGQTREPVDCAPYSCNGVDGTCRTECGSLQDCAPGFACAFSGQCTAPAPAASRGCGVTPAAAELTFDHGLGALLLALLAMGKRRSWVCRAKPAREPENS</sequence>
<proteinExistence type="predicted"/>
<dbReference type="EMBL" id="JEMB01003524">
    <property type="protein sequence ID" value="KYF71434.1"/>
    <property type="molecule type" value="Genomic_DNA"/>
</dbReference>
<dbReference type="InterPro" id="IPR015915">
    <property type="entry name" value="Kelch-typ_b-propeller"/>
</dbReference>
<dbReference type="AlphaFoldDB" id="A0A150QTY7"/>
<gene>
    <name evidence="3" type="ORF">BE17_05860</name>
</gene>
<dbReference type="InterPro" id="IPR011498">
    <property type="entry name" value="Kelch_2"/>
</dbReference>
<dbReference type="InterPro" id="IPR037293">
    <property type="entry name" value="Gal_Oxidase_central_sf"/>
</dbReference>
<dbReference type="SUPFAM" id="SSF50965">
    <property type="entry name" value="Galactose oxidase, central domain"/>
    <property type="match status" value="1"/>
</dbReference>
<evidence type="ECO:0000256" key="2">
    <source>
        <dbReference type="ARBA" id="ARBA00022737"/>
    </source>
</evidence>
<dbReference type="SUPFAM" id="SSF117281">
    <property type="entry name" value="Kelch motif"/>
    <property type="match status" value="1"/>
</dbReference>